<evidence type="ECO:0000313" key="1">
    <source>
        <dbReference type="EMBL" id="CAG7727230.1"/>
    </source>
</evidence>
<gene>
    <name evidence="1" type="ORF">AFUS01_LOCUS16082</name>
</gene>
<proteinExistence type="predicted"/>
<comment type="caution">
    <text evidence="1">The sequence shown here is derived from an EMBL/GenBank/DDBJ whole genome shotgun (WGS) entry which is preliminary data.</text>
</comment>
<dbReference type="Proteomes" id="UP000708208">
    <property type="component" value="Unassembled WGS sequence"/>
</dbReference>
<reference evidence="1" key="1">
    <citation type="submission" date="2021-06" db="EMBL/GenBank/DDBJ databases">
        <authorList>
            <person name="Hodson N. C."/>
            <person name="Mongue J. A."/>
            <person name="Jaron S. K."/>
        </authorList>
    </citation>
    <scope>NUCLEOTIDE SEQUENCE</scope>
</reference>
<name>A0A8J2JV18_9HEXA</name>
<keyword evidence="2" id="KW-1185">Reference proteome</keyword>
<feature type="non-terminal residue" evidence="1">
    <location>
        <position position="1"/>
    </location>
</feature>
<evidence type="ECO:0000313" key="2">
    <source>
        <dbReference type="Proteomes" id="UP000708208"/>
    </source>
</evidence>
<dbReference type="AlphaFoldDB" id="A0A8J2JV18"/>
<dbReference type="EMBL" id="CAJVCH010145454">
    <property type="protein sequence ID" value="CAG7727230.1"/>
    <property type="molecule type" value="Genomic_DNA"/>
</dbReference>
<organism evidence="1 2">
    <name type="scientific">Allacma fusca</name>
    <dbReference type="NCBI Taxonomy" id="39272"/>
    <lineage>
        <taxon>Eukaryota</taxon>
        <taxon>Metazoa</taxon>
        <taxon>Ecdysozoa</taxon>
        <taxon>Arthropoda</taxon>
        <taxon>Hexapoda</taxon>
        <taxon>Collembola</taxon>
        <taxon>Symphypleona</taxon>
        <taxon>Sminthuridae</taxon>
        <taxon>Allacma</taxon>
    </lineage>
</organism>
<protein>
    <submittedName>
        <fullName evidence="1">Uncharacterized protein</fullName>
    </submittedName>
</protein>
<accession>A0A8J2JV18</accession>
<sequence length="351" mass="39155">MSEEIQMHLKISEHLQTLNDIKAECEKINKEIIGSKDIGEETSGESVDDEHHETSVRERLEQILHQMRLLKPLNEVDPVSIHEHFPLALDNLAPKIEFGEPESTGDKIRSETDGDEQNYLLEQFNATVTESEGIAQGASIIGKTQTSILESIPNQFAVVVQIGNYLNHNLQSLSYCMPTGSFDLPQVIESGTVEALMYSSPGQWMNGLFSYCIVEANLRLVVWLLQNNNLLAVALAPMKLITGNNSFAFEGAANFSNLWKIMADRRWVTWTKDPMTVLVWNGDILAKVVFTGGPKSLLEIDICNFKFENVKTEDAVPFHKPKSLQGVVDGKSIVGKSILDISQYILGPYGY</sequence>